<dbReference type="Gene3D" id="1.20.890.10">
    <property type="entry name" value="cAMP-dependent protein kinase regulatory subunit, dimerization-anchoring domain"/>
    <property type="match status" value="1"/>
</dbReference>
<name>A0A836GY36_9TRYP</name>
<protein>
    <recommendedName>
        <fullName evidence="6">Adenylate kinase</fullName>
    </recommendedName>
</protein>
<proteinExistence type="predicted"/>
<dbReference type="Gene3D" id="3.40.50.300">
    <property type="entry name" value="P-loop containing nucleotide triphosphate hydrolases"/>
    <property type="match status" value="2"/>
</dbReference>
<evidence type="ECO:0000256" key="2">
    <source>
        <dbReference type="ARBA" id="ARBA00022741"/>
    </source>
</evidence>
<organism evidence="4 5">
    <name type="scientific">Leishmania orientalis</name>
    <dbReference type="NCBI Taxonomy" id="2249476"/>
    <lineage>
        <taxon>Eukaryota</taxon>
        <taxon>Discoba</taxon>
        <taxon>Euglenozoa</taxon>
        <taxon>Kinetoplastea</taxon>
        <taxon>Metakinetoplastina</taxon>
        <taxon>Trypanosomatida</taxon>
        <taxon>Trypanosomatidae</taxon>
        <taxon>Leishmaniinae</taxon>
        <taxon>Leishmania</taxon>
    </lineage>
</organism>
<evidence type="ECO:0000256" key="1">
    <source>
        <dbReference type="ARBA" id="ARBA00022679"/>
    </source>
</evidence>
<evidence type="ECO:0000313" key="4">
    <source>
        <dbReference type="EMBL" id="KAG5482279.1"/>
    </source>
</evidence>
<evidence type="ECO:0008006" key="6">
    <source>
        <dbReference type="Google" id="ProtNLM"/>
    </source>
</evidence>
<evidence type="ECO:0000256" key="3">
    <source>
        <dbReference type="ARBA" id="ARBA00022777"/>
    </source>
</evidence>
<accession>A0A836GY36</accession>
<comment type="caution">
    <text evidence="4">The sequence shown here is derived from an EMBL/GenBank/DDBJ whole genome shotgun (WGS) entry which is preliminary data.</text>
</comment>
<dbReference type="GO" id="GO:0006139">
    <property type="term" value="P:nucleobase-containing compound metabolic process"/>
    <property type="evidence" value="ECO:0007669"/>
    <property type="project" value="InterPro"/>
</dbReference>
<dbReference type="SMR" id="A0A836GY36"/>
<dbReference type="Proteomes" id="UP000674143">
    <property type="component" value="Unassembled WGS sequence"/>
</dbReference>
<evidence type="ECO:0000313" key="5">
    <source>
        <dbReference type="Proteomes" id="UP000674143"/>
    </source>
</evidence>
<dbReference type="KEGG" id="loi:92361405"/>
<dbReference type="GO" id="GO:0019205">
    <property type="term" value="F:nucleobase-containing compound kinase activity"/>
    <property type="evidence" value="ECO:0007669"/>
    <property type="project" value="InterPro"/>
</dbReference>
<reference evidence="5" key="2">
    <citation type="journal article" date="2021" name="Sci. Data">
        <title>Chromosome-scale genome sequencing, assembly and annotation of six genomes from subfamily Leishmaniinae.</title>
        <authorList>
            <person name="Almutairi H."/>
            <person name="Urbaniak M.D."/>
            <person name="Bates M.D."/>
            <person name="Jariyapan N."/>
            <person name="Kwakye-Nuako G."/>
            <person name="Thomaz Soccol V."/>
            <person name="Al-Salem W.S."/>
            <person name="Dillon R.J."/>
            <person name="Bates P.A."/>
            <person name="Gatherer D."/>
        </authorList>
    </citation>
    <scope>NUCLEOTIDE SEQUENCE [LARGE SCALE GENOMIC DNA]</scope>
</reference>
<dbReference type="InterPro" id="IPR027417">
    <property type="entry name" value="P-loop_NTPase"/>
</dbReference>
<gene>
    <name evidence="4" type="ORF">LSCM4_05532</name>
</gene>
<sequence>MSTGSLSVATLQYFESKGIQSILDEAMHNLMLEMPKDPLAFLEEAFRRPTPVHVILTGLRGSGKTTLAERLAAHYGIVHVAAPAAAATDVAMPADVLRELRDLQKEGKGWVLDGFPQTRADVIKLQTSGISPQLVFELQVPPGVAVRRALSGAADSPGHPEDAAAVAKCHELYDVRRIEVITSYRPYYRGIDATGTADEVAADVVRAIDALHLS</sequence>
<dbReference type="RefSeq" id="XP_067064285.1">
    <property type="nucleotide sequence ID" value="XM_067207471.1"/>
</dbReference>
<dbReference type="InterPro" id="IPR000850">
    <property type="entry name" value="Adenylat/UMP-CMP_kin"/>
</dbReference>
<dbReference type="PANTHER" id="PTHR23359">
    <property type="entry name" value="NUCLEOTIDE KINASE"/>
    <property type="match status" value="1"/>
</dbReference>
<dbReference type="EMBL" id="JAFHLR010000016">
    <property type="protein sequence ID" value="KAG5482279.1"/>
    <property type="molecule type" value="Genomic_DNA"/>
</dbReference>
<dbReference type="SUPFAM" id="SSF52540">
    <property type="entry name" value="P-loop containing nucleoside triphosphate hydrolases"/>
    <property type="match status" value="1"/>
</dbReference>
<dbReference type="AlphaFoldDB" id="A0A836GY36"/>
<reference evidence="5" key="1">
    <citation type="journal article" date="2021" name="Microbiol. Resour. Announc.">
        <title>LGAAP: Leishmaniinae Genome Assembly and Annotation Pipeline.</title>
        <authorList>
            <person name="Almutairi H."/>
            <person name="Urbaniak M.D."/>
            <person name="Bates M.D."/>
            <person name="Jariyapan N."/>
            <person name="Kwakye-Nuako G."/>
            <person name="Thomaz-Soccol V."/>
            <person name="Al-Salem W.S."/>
            <person name="Dillon R.J."/>
            <person name="Bates P.A."/>
            <person name="Gatherer D."/>
        </authorList>
    </citation>
    <scope>NUCLEOTIDE SEQUENCE [LARGE SCALE GENOMIC DNA]</scope>
</reference>
<keyword evidence="3" id="KW-0418">Kinase</keyword>
<dbReference type="GO" id="GO:0005524">
    <property type="term" value="F:ATP binding"/>
    <property type="evidence" value="ECO:0007669"/>
    <property type="project" value="InterPro"/>
</dbReference>
<dbReference type="SUPFAM" id="SSF47391">
    <property type="entry name" value="Dimerization-anchoring domain of cAMP-dependent PK regulatory subunit"/>
    <property type="match status" value="1"/>
</dbReference>
<keyword evidence="1" id="KW-0808">Transferase</keyword>
<dbReference type="CDD" id="cd22981">
    <property type="entry name" value="DD_TbAK-like"/>
    <property type="match status" value="1"/>
</dbReference>
<dbReference type="GeneID" id="92361405"/>
<keyword evidence="2" id="KW-0547">Nucleotide-binding</keyword>
<keyword evidence="5" id="KW-1185">Reference proteome</keyword>